<dbReference type="GO" id="GO:0000974">
    <property type="term" value="C:Prp19 complex"/>
    <property type="evidence" value="ECO:0007669"/>
    <property type="project" value="UniProtKB-UniRule"/>
</dbReference>
<dbReference type="SMART" id="SM01398">
    <property type="entry name" value="Cornichon"/>
    <property type="match status" value="1"/>
</dbReference>
<comment type="subcellular location">
    <subcellularLocation>
        <location evidence="1 12">Nucleus</location>
    </subcellularLocation>
</comment>
<dbReference type="Pfam" id="PF04564">
    <property type="entry name" value="U-box"/>
    <property type="match status" value="1"/>
</dbReference>
<keyword evidence="13" id="KW-0472">Membrane</keyword>
<keyword evidence="16" id="KW-1185">Reference proteome</keyword>
<dbReference type="PROSITE" id="PS01340">
    <property type="entry name" value="CORNICHON"/>
    <property type="match status" value="1"/>
</dbReference>
<dbReference type="PANTHER" id="PTHR43995">
    <property type="entry name" value="PRE-MRNA-PROCESSING FACTOR 19"/>
    <property type="match status" value="1"/>
</dbReference>
<keyword evidence="12" id="KW-0234">DNA repair</keyword>
<evidence type="ECO:0000256" key="13">
    <source>
        <dbReference type="SAM" id="Phobius"/>
    </source>
</evidence>
<dbReference type="SMART" id="SM00504">
    <property type="entry name" value="Ubox"/>
    <property type="match status" value="1"/>
</dbReference>
<evidence type="ECO:0000313" key="15">
    <source>
        <dbReference type="EMBL" id="VDO97314.1"/>
    </source>
</evidence>
<evidence type="ECO:0000256" key="3">
    <source>
        <dbReference type="ARBA" id="ARBA00006388"/>
    </source>
</evidence>
<protein>
    <recommendedName>
        <fullName evidence="12">Pre-mRNA-processing factor 19</fullName>
        <ecNumber evidence="12">2.3.2.27</ecNumber>
    </recommendedName>
</protein>
<keyword evidence="13" id="KW-0812">Transmembrane</keyword>
<dbReference type="Proteomes" id="UP000279833">
    <property type="component" value="Unassembled WGS sequence"/>
</dbReference>
<evidence type="ECO:0000256" key="4">
    <source>
        <dbReference type="ARBA" id="ARBA00022574"/>
    </source>
</evidence>
<keyword evidence="12" id="KW-0227">DNA damage</keyword>
<dbReference type="InterPro" id="IPR033466">
    <property type="entry name" value="Cornichon_conserved"/>
</dbReference>
<dbReference type="UniPathway" id="UPA00143"/>
<proteinExistence type="inferred from homology"/>
<dbReference type="InterPro" id="IPR003613">
    <property type="entry name" value="Ubox_domain"/>
</dbReference>
<evidence type="ECO:0000256" key="5">
    <source>
        <dbReference type="ARBA" id="ARBA00022664"/>
    </source>
</evidence>
<comment type="similarity">
    <text evidence="3 12">Belongs to the WD repeat PRP19 family.</text>
</comment>
<evidence type="ECO:0000256" key="8">
    <source>
        <dbReference type="ARBA" id="ARBA00022737"/>
    </source>
</evidence>
<dbReference type="PROSITE" id="PS51698">
    <property type="entry name" value="U_BOX"/>
    <property type="match status" value="1"/>
</dbReference>
<feature type="domain" description="U-box" evidence="14">
    <location>
        <begin position="164"/>
        <end position="226"/>
    </location>
</feature>
<dbReference type="GO" id="GO:0071006">
    <property type="term" value="C:U2-type catalytic step 1 spliceosome"/>
    <property type="evidence" value="ECO:0007669"/>
    <property type="project" value="TreeGrafter"/>
</dbReference>
<dbReference type="SUPFAM" id="SSF57850">
    <property type="entry name" value="RING/U-box"/>
    <property type="match status" value="1"/>
</dbReference>
<dbReference type="InterPro" id="IPR003377">
    <property type="entry name" value="Cornichon"/>
</dbReference>
<comment type="function">
    <text evidence="12">Ubiquitin-protein ligase which is mainly involved pre-mRNA splicing and DNA repair. Required for pre-mRNA splicing as component of the spliceosome.</text>
</comment>
<dbReference type="Pfam" id="PF08606">
    <property type="entry name" value="Prp19"/>
    <property type="match status" value="1"/>
</dbReference>
<dbReference type="GO" id="GO:0070534">
    <property type="term" value="P:protein K63-linked ubiquitination"/>
    <property type="evidence" value="ECO:0007669"/>
    <property type="project" value="UniProtKB-UniRule"/>
</dbReference>
<feature type="transmembrane region" description="Helical" evidence="13">
    <location>
        <begin position="134"/>
        <end position="154"/>
    </location>
</feature>
<sequence>MGFGLVAIAYILALIFTIALIFLVIFQVISFDELRTDYKNPIDQCKSLNPLVLPEYALHAAFTILFMFTGQIGTVLLNVPLLAYNIYRLTSLSNSHRFRYKNRPVMSSPGLYDPTTIMNHDELSRAMKEGWVKLAFFIISFFYYLYGYVLYSILTSFRMIYVLVPEHPVVSPRSGHIFERRLIEKYLGENGTDPIDQQPLAVEELIDIKTPAFVRPKPPSATSIPAILKTLQDEWDAVMLQSFTLRQQLQTARQELSHALYQHDAACRVIASSGLSVIIFIFYQNNCGSVM</sequence>
<evidence type="ECO:0000256" key="1">
    <source>
        <dbReference type="ARBA" id="ARBA00004123"/>
    </source>
</evidence>
<evidence type="ECO:0000256" key="6">
    <source>
        <dbReference type="ARBA" id="ARBA00022679"/>
    </source>
</evidence>
<keyword evidence="11 12" id="KW-0539">Nucleus</keyword>
<dbReference type="PANTHER" id="PTHR43995:SF1">
    <property type="entry name" value="PRE-MRNA-PROCESSING FACTOR 19"/>
    <property type="match status" value="1"/>
</dbReference>
<evidence type="ECO:0000256" key="7">
    <source>
        <dbReference type="ARBA" id="ARBA00022728"/>
    </source>
</evidence>
<dbReference type="FunFam" id="3.30.40.10:FF:000027">
    <property type="entry name" value="Pre-mRNA-processing factor 19, putative"/>
    <property type="match status" value="1"/>
</dbReference>
<gene>
    <name evidence="15" type="ORF">SCUD_LOCUS5651</name>
</gene>
<name>A0A183JSG1_9TREM</name>
<dbReference type="GO" id="GO:0006281">
    <property type="term" value="P:DNA repair"/>
    <property type="evidence" value="ECO:0007669"/>
    <property type="project" value="UniProtKB-KW"/>
</dbReference>
<evidence type="ECO:0000256" key="10">
    <source>
        <dbReference type="ARBA" id="ARBA00023187"/>
    </source>
</evidence>
<evidence type="ECO:0000259" key="14">
    <source>
        <dbReference type="PROSITE" id="PS51698"/>
    </source>
</evidence>
<dbReference type="GO" id="GO:0061630">
    <property type="term" value="F:ubiquitin protein ligase activity"/>
    <property type="evidence" value="ECO:0007669"/>
    <property type="project" value="UniProtKB-UniRule"/>
</dbReference>
<dbReference type="EMBL" id="UZAK01009732">
    <property type="protein sequence ID" value="VDO97314.1"/>
    <property type="molecule type" value="Genomic_DNA"/>
</dbReference>
<dbReference type="Pfam" id="PF03311">
    <property type="entry name" value="Cornichon"/>
    <property type="match status" value="1"/>
</dbReference>
<dbReference type="InterPro" id="IPR013915">
    <property type="entry name" value="Prp19_cc"/>
</dbReference>
<keyword evidence="7 12" id="KW-0747">Spliceosome</keyword>
<keyword evidence="4" id="KW-0853">WD repeat</keyword>
<comment type="subunit">
    <text evidence="12">Homotetramer.</text>
</comment>
<keyword evidence="9 12" id="KW-0833">Ubl conjugation pathway</keyword>
<reference evidence="15 16" key="2">
    <citation type="submission" date="2018-11" db="EMBL/GenBank/DDBJ databases">
        <authorList>
            <consortium name="Pathogen Informatics"/>
        </authorList>
    </citation>
    <scope>NUCLEOTIDE SEQUENCE [LARGE SCALE GENOMIC DNA]</scope>
    <source>
        <strain evidence="15">Dakar</strain>
        <strain evidence="16">Dakar, Senegal</strain>
    </source>
</reference>
<dbReference type="InterPro" id="IPR013083">
    <property type="entry name" value="Znf_RING/FYVE/PHD"/>
</dbReference>
<dbReference type="AlphaFoldDB" id="A0A183JSG1"/>
<dbReference type="WBParaSite" id="SCUD_0000565101-mRNA-1">
    <property type="protein sequence ID" value="SCUD_0000565101-mRNA-1"/>
    <property type="gene ID" value="SCUD_0000565101"/>
</dbReference>
<dbReference type="InterPro" id="IPR055340">
    <property type="entry name" value="RING-Ubox_PRP19"/>
</dbReference>
<dbReference type="GO" id="GO:0000398">
    <property type="term" value="P:mRNA splicing, via spliceosome"/>
    <property type="evidence" value="ECO:0007669"/>
    <property type="project" value="InterPro"/>
</dbReference>
<comment type="pathway">
    <text evidence="2 12">Protein modification; protein ubiquitination.</text>
</comment>
<dbReference type="InterPro" id="IPR038959">
    <property type="entry name" value="Prp19"/>
</dbReference>
<dbReference type="Gene3D" id="3.30.40.10">
    <property type="entry name" value="Zinc/RING finger domain, C3HC4 (zinc finger)"/>
    <property type="match status" value="1"/>
</dbReference>
<evidence type="ECO:0000256" key="9">
    <source>
        <dbReference type="ARBA" id="ARBA00022786"/>
    </source>
</evidence>
<keyword evidence="6 12" id="KW-0808">Transferase</keyword>
<comment type="catalytic activity">
    <reaction evidence="12">
        <text>S-ubiquitinyl-[E2 ubiquitin-conjugating enzyme]-L-cysteine + [acceptor protein]-L-lysine = [E2 ubiquitin-conjugating enzyme]-L-cysteine + N(6)-ubiquitinyl-[acceptor protein]-L-lysine.</text>
        <dbReference type="EC" id="2.3.2.27"/>
    </reaction>
</comment>
<evidence type="ECO:0000256" key="11">
    <source>
        <dbReference type="ARBA" id="ARBA00023242"/>
    </source>
</evidence>
<keyword evidence="13" id="KW-1133">Transmembrane helix</keyword>
<accession>A0A183JSG1</accession>
<feature type="transmembrane region" description="Helical" evidence="13">
    <location>
        <begin position="56"/>
        <end position="87"/>
    </location>
</feature>
<evidence type="ECO:0000313" key="16">
    <source>
        <dbReference type="Proteomes" id="UP000279833"/>
    </source>
</evidence>
<evidence type="ECO:0000313" key="17">
    <source>
        <dbReference type="WBParaSite" id="SCUD_0000565101-mRNA-1"/>
    </source>
</evidence>
<feature type="transmembrane region" description="Helical" evidence="13">
    <location>
        <begin position="7"/>
        <end position="29"/>
    </location>
</feature>
<keyword evidence="5 12" id="KW-0507">mRNA processing</keyword>
<dbReference type="STRING" id="6186.A0A183JSG1"/>
<reference evidence="17" key="1">
    <citation type="submission" date="2016-06" db="UniProtKB">
        <authorList>
            <consortium name="WormBaseParasite"/>
        </authorList>
    </citation>
    <scope>IDENTIFICATION</scope>
</reference>
<dbReference type="EC" id="2.3.2.27" evidence="12"/>
<dbReference type="GO" id="GO:0005737">
    <property type="term" value="C:cytoplasm"/>
    <property type="evidence" value="ECO:0007669"/>
    <property type="project" value="TreeGrafter"/>
</dbReference>
<organism evidence="17">
    <name type="scientific">Schistosoma curassoni</name>
    <dbReference type="NCBI Taxonomy" id="6186"/>
    <lineage>
        <taxon>Eukaryota</taxon>
        <taxon>Metazoa</taxon>
        <taxon>Spiralia</taxon>
        <taxon>Lophotrochozoa</taxon>
        <taxon>Platyhelminthes</taxon>
        <taxon>Trematoda</taxon>
        <taxon>Digenea</taxon>
        <taxon>Strigeidida</taxon>
        <taxon>Schistosomatoidea</taxon>
        <taxon>Schistosomatidae</taxon>
        <taxon>Schistosoma</taxon>
    </lineage>
</organism>
<dbReference type="CDD" id="cd16656">
    <property type="entry name" value="RING-Ubox_PRP19"/>
    <property type="match status" value="1"/>
</dbReference>
<keyword evidence="10 12" id="KW-0508">mRNA splicing</keyword>
<dbReference type="GO" id="GO:0016192">
    <property type="term" value="P:vesicle-mediated transport"/>
    <property type="evidence" value="ECO:0007669"/>
    <property type="project" value="InterPro"/>
</dbReference>
<evidence type="ECO:0000256" key="2">
    <source>
        <dbReference type="ARBA" id="ARBA00004906"/>
    </source>
</evidence>
<keyword evidence="8" id="KW-0677">Repeat</keyword>
<evidence type="ECO:0000256" key="12">
    <source>
        <dbReference type="RuleBase" id="RU367101"/>
    </source>
</evidence>